<name>A0AAV4SNN9_9ARAC</name>
<dbReference type="AlphaFoldDB" id="A0AAV4SNN9"/>
<evidence type="ECO:0000313" key="2">
    <source>
        <dbReference type="Proteomes" id="UP001054837"/>
    </source>
</evidence>
<accession>A0AAV4SNN9</accession>
<dbReference type="Proteomes" id="UP001054837">
    <property type="component" value="Unassembled WGS sequence"/>
</dbReference>
<comment type="caution">
    <text evidence="1">The sequence shown here is derived from an EMBL/GenBank/DDBJ whole genome shotgun (WGS) entry which is preliminary data.</text>
</comment>
<keyword evidence="2" id="KW-1185">Reference proteome</keyword>
<dbReference type="EMBL" id="BPLQ01008165">
    <property type="protein sequence ID" value="GIY35380.1"/>
    <property type="molecule type" value="Genomic_DNA"/>
</dbReference>
<sequence>MFFSVCINLSSSIPASKRAEFPALGAWNGNEVSCNRRGAERNSPQGCKFLITLHPWGELRSVPPLLHETSLPFQSPRAGNSALFEAGIDESRFMQAEKNIGSLKKNAYSVHERERRRRLKRFGKGNKKGGMSSQHQTIPLTLIGILWMICILDVRCFRSDR</sequence>
<evidence type="ECO:0000313" key="1">
    <source>
        <dbReference type="EMBL" id="GIY35380.1"/>
    </source>
</evidence>
<proteinExistence type="predicted"/>
<organism evidence="1 2">
    <name type="scientific">Caerostris darwini</name>
    <dbReference type="NCBI Taxonomy" id="1538125"/>
    <lineage>
        <taxon>Eukaryota</taxon>
        <taxon>Metazoa</taxon>
        <taxon>Ecdysozoa</taxon>
        <taxon>Arthropoda</taxon>
        <taxon>Chelicerata</taxon>
        <taxon>Arachnida</taxon>
        <taxon>Araneae</taxon>
        <taxon>Araneomorphae</taxon>
        <taxon>Entelegynae</taxon>
        <taxon>Araneoidea</taxon>
        <taxon>Araneidae</taxon>
        <taxon>Caerostris</taxon>
    </lineage>
</organism>
<protein>
    <submittedName>
        <fullName evidence="1">Uncharacterized protein</fullName>
    </submittedName>
</protein>
<gene>
    <name evidence="1" type="ORF">CDAR_446131</name>
</gene>
<reference evidence="1 2" key="1">
    <citation type="submission" date="2021-06" db="EMBL/GenBank/DDBJ databases">
        <title>Caerostris darwini draft genome.</title>
        <authorList>
            <person name="Kono N."/>
            <person name="Arakawa K."/>
        </authorList>
    </citation>
    <scope>NUCLEOTIDE SEQUENCE [LARGE SCALE GENOMIC DNA]</scope>
</reference>